<evidence type="ECO:0000313" key="8">
    <source>
        <dbReference type="EMBL" id="EPY50638.1"/>
    </source>
</evidence>
<keyword evidence="9" id="KW-1185">Reference proteome</keyword>
<dbReference type="eggNOG" id="KOG1166">
    <property type="taxonomic scope" value="Eukaryota"/>
</dbReference>
<name>S9VRS8_SCHCR</name>
<protein>
    <submittedName>
        <fullName evidence="8">BUB protein kinase Bub1</fullName>
    </submittedName>
</protein>
<dbReference type="GO" id="GO:0071957">
    <property type="term" value="C:old mitotic spindle pole body"/>
    <property type="evidence" value="ECO:0007669"/>
    <property type="project" value="EnsemblFungi"/>
</dbReference>
<feature type="domain" description="Protein kinase" evidence="6">
    <location>
        <begin position="654"/>
        <end position="957"/>
    </location>
</feature>
<dbReference type="GO" id="GO:0005634">
    <property type="term" value="C:nucleus"/>
    <property type="evidence" value="ECO:0007669"/>
    <property type="project" value="EnsemblFungi"/>
</dbReference>
<dbReference type="PROSITE" id="PS50011">
    <property type="entry name" value="PROTEIN_KINASE_DOM"/>
    <property type="match status" value="1"/>
</dbReference>
<dbReference type="GO" id="GO:1990298">
    <property type="term" value="C:bub1-bub3 complex"/>
    <property type="evidence" value="ECO:0007669"/>
    <property type="project" value="EnsemblFungi"/>
</dbReference>
<evidence type="ECO:0000259" key="7">
    <source>
        <dbReference type="PROSITE" id="PS51489"/>
    </source>
</evidence>
<dbReference type="STRING" id="653667.S9VRS8"/>
<dbReference type="Gene3D" id="1.25.40.430">
    <property type="match status" value="1"/>
</dbReference>
<dbReference type="GeneID" id="25035151"/>
<dbReference type="HOGENOM" id="CLU_002115_1_0_1"/>
<dbReference type="OrthoDB" id="248495at2759"/>
<dbReference type="AlphaFoldDB" id="S9VRS8"/>
<dbReference type="Gene3D" id="1.10.510.10">
    <property type="entry name" value="Transferase(Phosphotransferase) domain 1"/>
    <property type="match status" value="1"/>
</dbReference>
<evidence type="ECO:0000313" key="9">
    <source>
        <dbReference type="Proteomes" id="UP000015464"/>
    </source>
</evidence>
<dbReference type="GO" id="GO:0042802">
    <property type="term" value="F:identical protein binding"/>
    <property type="evidence" value="ECO:0007669"/>
    <property type="project" value="EnsemblFungi"/>
</dbReference>
<gene>
    <name evidence="8" type="ORF">SPOG_00820</name>
</gene>
<feature type="domain" description="BUB1 N-terminal" evidence="7">
    <location>
        <begin position="40"/>
        <end position="212"/>
    </location>
</feature>
<dbReference type="InterPro" id="IPR015661">
    <property type="entry name" value="Bub1/Mad3"/>
</dbReference>
<dbReference type="InterPro" id="IPR000719">
    <property type="entry name" value="Prot_kinase_dom"/>
</dbReference>
<dbReference type="SMART" id="SM00777">
    <property type="entry name" value="Mad3_BUB1_I"/>
    <property type="match status" value="1"/>
</dbReference>
<dbReference type="InterPro" id="IPR011009">
    <property type="entry name" value="Kinase-like_dom_sf"/>
</dbReference>
<keyword evidence="8" id="KW-0808">Transferase</keyword>
<dbReference type="GO" id="GO:0004674">
    <property type="term" value="F:protein serine/threonine kinase activity"/>
    <property type="evidence" value="ECO:0007669"/>
    <property type="project" value="EnsemblFungi"/>
</dbReference>
<reference evidence="8 9" key="1">
    <citation type="journal article" date="2011" name="Science">
        <title>Comparative functional genomics of the fission yeasts.</title>
        <authorList>
            <person name="Rhind N."/>
            <person name="Chen Z."/>
            <person name="Yassour M."/>
            <person name="Thompson D.A."/>
            <person name="Haas B.J."/>
            <person name="Habib N."/>
            <person name="Wapinski I."/>
            <person name="Roy S."/>
            <person name="Lin M.F."/>
            <person name="Heiman D.I."/>
            <person name="Young S.K."/>
            <person name="Furuya K."/>
            <person name="Guo Y."/>
            <person name="Pidoux A."/>
            <person name="Chen H.M."/>
            <person name="Robbertse B."/>
            <person name="Goldberg J.M."/>
            <person name="Aoki K."/>
            <person name="Bayne E.H."/>
            <person name="Berlin A.M."/>
            <person name="Desjardins C.A."/>
            <person name="Dobbs E."/>
            <person name="Dukaj L."/>
            <person name="Fan L."/>
            <person name="FitzGerald M.G."/>
            <person name="French C."/>
            <person name="Gujja S."/>
            <person name="Hansen K."/>
            <person name="Keifenheim D."/>
            <person name="Levin J.Z."/>
            <person name="Mosher R.A."/>
            <person name="Mueller C.A."/>
            <person name="Pfiffner J."/>
            <person name="Priest M."/>
            <person name="Russ C."/>
            <person name="Smialowska A."/>
            <person name="Swoboda P."/>
            <person name="Sykes S.M."/>
            <person name="Vaughn M."/>
            <person name="Vengrova S."/>
            <person name="Yoder R."/>
            <person name="Zeng Q."/>
            <person name="Allshire R."/>
            <person name="Baulcombe D."/>
            <person name="Birren B.W."/>
            <person name="Brown W."/>
            <person name="Ekwall K."/>
            <person name="Kellis M."/>
            <person name="Leatherwood J."/>
            <person name="Levin H."/>
            <person name="Margalit H."/>
            <person name="Martienssen R."/>
            <person name="Nieduszynski C.A."/>
            <person name="Spatafora J.W."/>
            <person name="Friedman N."/>
            <person name="Dalgaard J.Z."/>
            <person name="Baumann P."/>
            <person name="Niki H."/>
            <person name="Regev A."/>
            <person name="Nusbaum C."/>
        </authorList>
    </citation>
    <scope>NUCLEOTIDE SEQUENCE [LARGE SCALE GENOMIC DNA]</scope>
    <source>
        <strain evidence="9">OY26 / ATCC MYA-4695 / CBS 11777 / NBRC 106824 / NRRL Y48691</strain>
    </source>
</reference>
<dbReference type="GO" id="GO:1990758">
    <property type="term" value="P:mitotic sister chromatid biorientation"/>
    <property type="evidence" value="ECO:0007669"/>
    <property type="project" value="EnsemblFungi"/>
</dbReference>
<evidence type="ECO:0000256" key="1">
    <source>
        <dbReference type="ARBA" id="ARBA00004629"/>
    </source>
</evidence>
<keyword evidence="8" id="KW-0418">Kinase</keyword>
<dbReference type="Pfam" id="PF00069">
    <property type="entry name" value="Pkinase"/>
    <property type="match status" value="1"/>
</dbReference>
<dbReference type="GO" id="GO:0007094">
    <property type="term" value="P:mitotic spindle assembly checkpoint signaling"/>
    <property type="evidence" value="ECO:0007669"/>
    <property type="project" value="EnsemblFungi"/>
</dbReference>
<evidence type="ECO:0000256" key="3">
    <source>
        <dbReference type="ARBA" id="ARBA00022838"/>
    </source>
</evidence>
<evidence type="ECO:0000256" key="5">
    <source>
        <dbReference type="SAM" id="MobiDB-lite"/>
    </source>
</evidence>
<keyword evidence="4" id="KW-0137">Centromere</keyword>
<dbReference type="SMART" id="SM00220">
    <property type="entry name" value="S_TKc"/>
    <property type="match status" value="1"/>
</dbReference>
<dbReference type="RefSeq" id="XP_013024450.1">
    <property type="nucleotide sequence ID" value="XM_013168996.1"/>
</dbReference>
<evidence type="ECO:0000259" key="6">
    <source>
        <dbReference type="PROSITE" id="PS50011"/>
    </source>
</evidence>
<evidence type="ECO:0000256" key="4">
    <source>
        <dbReference type="ARBA" id="ARBA00023328"/>
    </source>
</evidence>
<dbReference type="PANTHER" id="PTHR14030:SF4">
    <property type="entry name" value="BUB1 KINASE, ISOFORM A-RELATED"/>
    <property type="match status" value="1"/>
</dbReference>
<keyword evidence="2" id="KW-0158">Chromosome</keyword>
<dbReference type="Pfam" id="PF08311">
    <property type="entry name" value="Mad3_BUB1_I"/>
    <property type="match status" value="1"/>
</dbReference>
<dbReference type="GO" id="GO:1990813">
    <property type="term" value="P:meiotic centromeric cohesion protection in anaphase I"/>
    <property type="evidence" value="ECO:0007669"/>
    <property type="project" value="EnsemblFungi"/>
</dbReference>
<dbReference type="CDD" id="cd13981">
    <property type="entry name" value="STKc_Bub1_BubR1"/>
    <property type="match status" value="1"/>
</dbReference>
<accession>S9VRS8</accession>
<dbReference type="Proteomes" id="UP000015464">
    <property type="component" value="Unassembled WGS sequence"/>
</dbReference>
<dbReference type="GO" id="GO:0005524">
    <property type="term" value="F:ATP binding"/>
    <property type="evidence" value="ECO:0007669"/>
    <property type="project" value="InterPro"/>
</dbReference>
<proteinExistence type="predicted"/>
<dbReference type="GO" id="GO:1905318">
    <property type="term" value="P:meiosis I spindle assembly checkpoint signaling"/>
    <property type="evidence" value="ECO:0007669"/>
    <property type="project" value="EnsemblFungi"/>
</dbReference>
<keyword evidence="3" id="KW-0995">Kinetochore</keyword>
<dbReference type="InterPro" id="IPR013212">
    <property type="entry name" value="Mad3/Bub1_I"/>
</dbReference>
<feature type="region of interest" description="Disordered" evidence="5">
    <location>
        <begin position="328"/>
        <end position="356"/>
    </location>
</feature>
<comment type="subcellular location">
    <subcellularLocation>
        <location evidence="1">Chromosome</location>
        <location evidence="1">Centromere</location>
        <location evidence="1">Kinetochore</location>
    </subcellularLocation>
</comment>
<dbReference type="GO" id="GO:0000776">
    <property type="term" value="C:kinetochore"/>
    <property type="evidence" value="ECO:0007669"/>
    <property type="project" value="UniProtKB-KW"/>
</dbReference>
<dbReference type="SUPFAM" id="SSF56112">
    <property type="entry name" value="Protein kinase-like (PK-like)"/>
    <property type="match status" value="1"/>
</dbReference>
<evidence type="ECO:0000256" key="2">
    <source>
        <dbReference type="ARBA" id="ARBA00022454"/>
    </source>
</evidence>
<dbReference type="OMA" id="KTLCPNP"/>
<feature type="compositionally biased region" description="Polar residues" evidence="5">
    <location>
        <begin position="328"/>
        <end position="349"/>
    </location>
</feature>
<dbReference type="PANTHER" id="PTHR14030">
    <property type="entry name" value="MITOTIC CHECKPOINT SERINE/THREONINE-PROTEIN KINASE BUB1"/>
    <property type="match status" value="1"/>
</dbReference>
<feature type="region of interest" description="Disordered" evidence="5">
    <location>
        <begin position="398"/>
        <end position="424"/>
    </location>
</feature>
<organism evidence="8 9">
    <name type="scientific">Schizosaccharomyces cryophilus (strain OY26 / ATCC MYA-4695 / CBS 11777 / NBRC 106824 / NRRL Y48691)</name>
    <name type="common">Fission yeast</name>
    <dbReference type="NCBI Taxonomy" id="653667"/>
    <lineage>
        <taxon>Eukaryota</taxon>
        <taxon>Fungi</taxon>
        <taxon>Dikarya</taxon>
        <taxon>Ascomycota</taxon>
        <taxon>Taphrinomycotina</taxon>
        <taxon>Schizosaccharomycetes</taxon>
        <taxon>Schizosaccharomycetales</taxon>
        <taxon>Schizosaccharomycetaceae</taxon>
        <taxon>Schizosaccharomyces</taxon>
    </lineage>
</organism>
<sequence>MPEWHSSEDKIVSEAISGNNQQPLKPLGNRLEETQTFAVFQEELEVIDELDDPVDVWYRCVEWLGSTQYLKENTLPKVVEDALAYLEKCRFAQNDVRHLRIWLAKIHRLCASPETFPDAAQEFYHLASKRIGMELALYYEEYTSLLVRMQRWREASVVLQTGVSREARPLNRLLRHASDFSNVYNAYLKKLSDENISLESLPYEPPFPPPRTILGTKASTDATSTSEKLSTVQNNGVPHAAKPFQIYSDAPTPRSEHTLSTALTVPPSNVIGEQGPNLPLFYDATSGKRIEYAAFHFPVLYENGQEKSMEEYRAERYFASLSSSLQAPESQSFPVPTDRPLSSFQNEPLQPTPKKEVFDVLTPVALSPKPALKPSSPTIHTKAALADIMDLFNQPLRSETQQTPPKSPKPNHSSDFGSPNNVTKTISFNELSSVKEATNNFAQPSAVPSHSVDSPYENRVYKSQLAHSPQNSQLFSGLPADTFVNESSLPAISSNAKRRRTLSGSPPSMTYRNHYGSIPSLDEQPMFSLNEKHELHTVNPYLQNEPFTNIHEHDSLVMNKPLEHPVLPPLPTIIHPLDQPLRDCLYHALGPYLRSDENYHEIDSNFTMIEAIESFVSKPRTTPSGRGRRRSNSTRLSLLNSPTFPLTYPPNVKLGIISKLGQGAFAPVYLAKGLPLENELSEKRESDTVDYKLYALKIETPASSLEYYLTLEARRRMSGTRDVGSILPVYYLCMYRNTSHLLMDYRPQGSVLDLVNSLRNTSSSVPGIDEMLVFFFSIELFRIVEGLHSHQIIHGDLKADNALLRLEAVNDIEWDASYSPEGFCGWSSKGIFLIDFGRGLDMSLFDPKTKFMANWETDSQDCIEMREGEPWTYQVDYHGLAAIIHTMLFGQYIETKLDYSGGQRRQVLTQRMKRYWNQELWNRLFDVLLNPTLQTSDGSLPIPDLLKNVRLEMENWLVYHSTSGIGLKGMLKKIEQKLAS</sequence>
<dbReference type="PROSITE" id="PS51489">
    <property type="entry name" value="BUB1_N"/>
    <property type="match status" value="1"/>
</dbReference>
<dbReference type="EMBL" id="KE546992">
    <property type="protein sequence ID" value="EPY50638.1"/>
    <property type="molecule type" value="Genomic_DNA"/>
</dbReference>